<proteinExistence type="predicted"/>
<evidence type="ECO:0000256" key="1">
    <source>
        <dbReference type="SAM" id="MobiDB-lite"/>
    </source>
</evidence>
<reference evidence="2" key="2">
    <citation type="submission" date="2023-01" db="EMBL/GenBank/DDBJ databases">
        <authorList>
            <person name="Sun Q."/>
            <person name="Evtushenko L."/>
        </authorList>
    </citation>
    <scope>NUCLEOTIDE SEQUENCE</scope>
    <source>
        <strain evidence="2">VKM B-2222</strain>
    </source>
</reference>
<reference evidence="2" key="1">
    <citation type="journal article" date="2014" name="Int. J. Syst. Evol. Microbiol.">
        <title>Complete genome sequence of Corynebacterium casei LMG S-19264T (=DSM 44701T), isolated from a smear-ripened cheese.</title>
        <authorList>
            <consortium name="US DOE Joint Genome Institute (JGI-PGF)"/>
            <person name="Walter F."/>
            <person name="Albersmeier A."/>
            <person name="Kalinowski J."/>
            <person name="Ruckert C."/>
        </authorList>
    </citation>
    <scope>NUCLEOTIDE SEQUENCE</scope>
    <source>
        <strain evidence="2">VKM B-2222</strain>
    </source>
</reference>
<evidence type="ECO:0000313" key="2">
    <source>
        <dbReference type="EMBL" id="GLK64421.1"/>
    </source>
</evidence>
<sequence length="154" mass="16654">MRPKCVSAIDAWAVIRLNRCQIITKAGFGPIKVMFKSDEVLAALMFAHGLHGLCLTISLSRLLIDQAEIGINPARDRISDERARRQSGIELTLIASTAASHKRGQRIEACGFGITTQLFVINALRLAVTAEQAANQQASDGAGNVPPRPTYQTT</sequence>
<dbReference type="RefSeq" id="WP_271179688.1">
    <property type="nucleotide sequence ID" value="NZ_BSFH01000027.1"/>
</dbReference>
<feature type="region of interest" description="Disordered" evidence="1">
    <location>
        <begin position="135"/>
        <end position="154"/>
    </location>
</feature>
<dbReference type="EMBL" id="BSFH01000027">
    <property type="protein sequence ID" value="GLK64421.1"/>
    <property type="molecule type" value="Genomic_DNA"/>
</dbReference>
<accession>A0AAD3NXH7</accession>
<evidence type="ECO:0000313" key="3">
    <source>
        <dbReference type="Proteomes" id="UP001143349"/>
    </source>
</evidence>
<dbReference type="Proteomes" id="UP001143349">
    <property type="component" value="Unassembled WGS sequence"/>
</dbReference>
<dbReference type="AlphaFoldDB" id="A0AAD3NXH7"/>
<protein>
    <submittedName>
        <fullName evidence="2">Uncharacterized protein</fullName>
    </submittedName>
</protein>
<name>A0AAD3NXH7_9RHOB</name>
<organism evidence="2 3">
    <name type="scientific">Paracoccus kondratievae</name>
    <dbReference type="NCBI Taxonomy" id="135740"/>
    <lineage>
        <taxon>Bacteria</taxon>
        <taxon>Pseudomonadati</taxon>
        <taxon>Pseudomonadota</taxon>
        <taxon>Alphaproteobacteria</taxon>
        <taxon>Rhodobacterales</taxon>
        <taxon>Paracoccaceae</taxon>
        <taxon>Paracoccus</taxon>
    </lineage>
</organism>
<keyword evidence="3" id="KW-1185">Reference proteome</keyword>
<comment type="caution">
    <text evidence="2">The sequence shown here is derived from an EMBL/GenBank/DDBJ whole genome shotgun (WGS) entry which is preliminary data.</text>
</comment>
<gene>
    <name evidence="2" type="ORF">GCM10017635_18920</name>
</gene>